<organism evidence="2 3">
    <name type="scientific">Myotis brandtii</name>
    <name type="common">Brandt's bat</name>
    <dbReference type="NCBI Taxonomy" id="109478"/>
    <lineage>
        <taxon>Eukaryota</taxon>
        <taxon>Metazoa</taxon>
        <taxon>Chordata</taxon>
        <taxon>Craniata</taxon>
        <taxon>Vertebrata</taxon>
        <taxon>Euteleostomi</taxon>
        <taxon>Mammalia</taxon>
        <taxon>Eutheria</taxon>
        <taxon>Laurasiatheria</taxon>
        <taxon>Chiroptera</taxon>
        <taxon>Yangochiroptera</taxon>
        <taxon>Vespertilionidae</taxon>
        <taxon>Myotis</taxon>
    </lineage>
</organism>
<sequence length="183" mass="19124">MESWAGPFSPYSAPNGGSLGALLSRGFALHSAERGQPQRSLSPDRLPVSLCAPRPHAGARAPYPAVLARPRRADTPDSKMASVGKHGEPVRACQVGSWRRSGAYRRPGWGGSCGAPAFAAGLRRDLTRRAPDPLQGSCAARPSSALRPHLRAVAGRARAAGQRASGLGNAPPRDSQPLLSSPR</sequence>
<name>S7PS00_MYOBR</name>
<feature type="compositionally biased region" description="Low complexity" evidence="1">
    <location>
        <begin position="152"/>
        <end position="168"/>
    </location>
</feature>
<accession>S7PS00</accession>
<feature type="region of interest" description="Disordered" evidence="1">
    <location>
        <begin position="152"/>
        <end position="183"/>
    </location>
</feature>
<proteinExistence type="predicted"/>
<evidence type="ECO:0000256" key="1">
    <source>
        <dbReference type="SAM" id="MobiDB-lite"/>
    </source>
</evidence>
<dbReference type="Proteomes" id="UP000052978">
    <property type="component" value="Unassembled WGS sequence"/>
</dbReference>
<dbReference type="AlphaFoldDB" id="S7PS00"/>
<evidence type="ECO:0000313" key="3">
    <source>
        <dbReference type="Proteomes" id="UP000052978"/>
    </source>
</evidence>
<dbReference type="EMBL" id="KE163754">
    <property type="protein sequence ID" value="EPQ13688.1"/>
    <property type="molecule type" value="Genomic_DNA"/>
</dbReference>
<reference evidence="2 3" key="1">
    <citation type="journal article" date="2013" name="Nat. Commun.">
        <title>Genome analysis reveals insights into physiology and longevity of the Brandt's bat Myotis brandtii.</title>
        <authorList>
            <person name="Seim I."/>
            <person name="Fang X."/>
            <person name="Xiong Z."/>
            <person name="Lobanov A.V."/>
            <person name="Huang Z."/>
            <person name="Ma S."/>
            <person name="Feng Y."/>
            <person name="Turanov A.A."/>
            <person name="Zhu Y."/>
            <person name="Lenz T.L."/>
            <person name="Gerashchenko M.V."/>
            <person name="Fan D."/>
            <person name="Hee Yim S."/>
            <person name="Yao X."/>
            <person name="Jordan D."/>
            <person name="Xiong Y."/>
            <person name="Ma Y."/>
            <person name="Lyapunov A.N."/>
            <person name="Chen G."/>
            <person name="Kulakova O.I."/>
            <person name="Sun Y."/>
            <person name="Lee S.G."/>
            <person name="Bronson R.T."/>
            <person name="Moskalev A.A."/>
            <person name="Sunyaev S.R."/>
            <person name="Zhang G."/>
            <person name="Krogh A."/>
            <person name="Wang J."/>
            <person name="Gladyshev V.N."/>
        </authorList>
    </citation>
    <scope>NUCLEOTIDE SEQUENCE [LARGE SCALE GENOMIC DNA]</scope>
</reference>
<evidence type="ECO:0000313" key="2">
    <source>
        <dbReference type="EMBL" id="EPQ13688.1"/>
    </source>
</evidence>
<keyword evidence="3" id="KW-1185">Reference proteome</keyword>
<protein>
    <submittedName>
        <fullName evidence="2">Uncharacterized protein</fullName>
    </submittedName>
</protein>
<feature type="region of interest" description="Disordered" evidence="1">
    <location>
        <begin position="30"/>
        <end position="87"/>
    </location>
</feature>
<gene>
    <name evidence="2" type="ORF">D623_10026934</name>
</gene>